<dbReference type="EMBL" id="AP004272">
    <property type="protein sequence ID" value="BAC79763.1"/>
    <property type="molecule type" value="Genomic_DNA"/>
</dbReference>
<protein>
    <submittedName>
        <fullName evidence="2">Uncharacterized protein</fullName>
    </submittedName>
</protein>
<evidence type="ECO:0000256" key="1">
    <source>
        <dbReference type="SAM" id="MobiDB-lite"/>
    </source>
</evidence>
<reference evidence="3" key="2">
    <citation type="journal article" date="2008" name="Nucleic Acids Res.">
        <title>The rice annotation project database (RAP-DB): 2008 update.</title>
        <authorList>
            <consortium name="The rice annotation project (RAP)"/>
        </authorList>
    </citation>
    <scope>GENOME REANNOTATION</scope>
    <source>
        <strain evidence="3">cv. Nipponbare</strain>
    </source>
</reference>
<name>Q7XIC4_ORYSJ</name>
<feature type="region of interest" description="Disordered" evidence="1">
    <location>
        <begin position="51"/>
        <end position="82"/>
    </location>
</feature>
<gene>
    <name evidence="2" type="primary">P0427D10.116</name>
</gene>
<evidence type="ECO:0000313" key="3">
    <source>
        <dbReference type="Proteomes" id="UP000000763"/>
    </source>
</evidence>
<organism evidence="2 3">
    <name type="scientific">Oryza sativa subsp. japonica</name>
    <name type="common">Rice</name>
    <dbReference type="NCBI Taxonomy" id="39947"/>
    <lineage>
        <taxon>Eukaryota</taxon>
        <taxon>Viridiplantae</taxon>
        <taxon>Streptophyta</taxon>
        <taxon>Embryophyta</taxon>
        <taxon>Tracheophyta</taxon>
        <taxon>Spermatophyta</taxon>
        <taxon>Magnoliopsida</taxon>
        <taxon>Liliopsida</taxon>
        <taxon>Poales</taxon>
        <taxon>Poaceae</taxon>
        <taxon>BOP clade</taxon>
        <taxon>Oryzoideae</taxon>
        <taxon>Oryzeae</taxon>
        <taxon>Oryzinae</taxon>
        <taxon>Oryza</taxon>
        <taxon>Oryza sativa</taxon>
    </lineage>
</organism>
<proteinExistence type="predicted"/>
<dbReference type="AlphaFoldDB" id="Q7XIC4"/>
<evidence type="ECO:0000313" key="2">
    <source>
        <dbReference type="EMBL" id="BAC79763.1"/>
    </source>
</evidence>
<reference evidence="3" key="1">
    <citation type="journal article" date="2005" name="Nature">
        <title>The map-based sequence of the rice genome.</title>
        <authorList>
            <consortium name="International rice genome sequencing project (IRGSP)"/>
            <person name="Matsumoto T."/>
            <person name="Wu J."/>
            <person name="Kanamori H."/>
            <person name="Katayose Y."/>
            <person name="Fujisawa M."/>
            <person name="Namiki N."/>
            <person name="Mizuno H."/>
            <person name="Yamamoto K."/>
            <person name="Antonio B.A."/>
            <person name="Baba T."/>
            <person name="Sakata K."/>
            <person name="Nagamura Y."/>
            <person name="Aoki H."/>
            <person name="Arikawa K."/>
            <person name="Arita K."/>
            <person name="Bito T."/>
            <person name="Chiden Y."/>
            <person name="Fujitsuka N."/>
            <person name="Fukunaka R."/>
            <person name="Hamada M."/>
            <person name="Harada C."/>
            <person name="Hayashi A."/>
            <person name="Hijishita S."/>
            <person name="Honda M."/>
            <person name="Hosokawa S."/>
            <person name="Ichikawa Y."/>
            <person name="Idonuma A."/>
            <person name="Iijima M."/>
            <person name="Ikeda M."/>
            <person name="Ikeno M."/>
            <person name="Ito K."/>
            <person name="Ito S."/>
            <person name="Ito T."/>
            <person name="Ito Y."/>
            <person name="Ito Y."/>
            <person name="Iwabuchi A."/>
            <person name="Kamiya K."/>
            <person name="Karasawa W."/>
            <person name="Kurita K."/>
            <person name="Katagiri S."/>
            <person name="Kikuta A."/>
            <person name="Kobayashi H."/>
            <person name="Kobayashi N."/>
            <person name="Machita K."/>
            <person name="Maehara T."/>
            <person name="Masukawa M."/>
            <person name="Mizubayashi T."/>
            <person name="Mukai Y."/>
            <person name="Nagasaki H."/>
            <person name="Nagata Y."/>
            <person name="Naito S."/>
            <person name="Nakashima M."/>
            <person name="Nakama Y."/>
            <person name="Nakamichi Y."/>
            <person name="Nakamura M."/>
            <person name="Meguro A."/>
            <person name="Negishi M."/>
            <person name="Ohta I."/>
            <person name="Ohta T."/>
            <person name="Okamoto M."/>
            <person name="Ono N."/>
            <person name="Saji S."/>
            <person name="Sakaguchi M."/>
            <person name="Sakai K."/>
            <person name="Shibata M."/>
            <person name="Shimokawa T."/>
            <person name="Song J."/>
            <person name="Takazaki Y."/>
            <person name="Terasawa K."/>
            <person name="Tsugane M."/>
            <person name="Tsuji K."/>
            <person name="Ueda S."/>
            <person name="Waki K."/>
            <person name="Yamagata H."/>
            <person name="Yamamoto M."/>
            <person name="Yamamoto S."/>
            <person name="Yamane H."/>
            <person name="Yoshiki S."/>
            <person name="Yoshihara R."/>
            <person name="Yukawa K."/>
            <person name="Zhong H."/>
            <person name="Yano M."/>
            <person name="Yuan Q."/>
            <person name="Ouyang S."/>
            <person name="Liu J."/>
            <person name="Jones K.M."/>
            <person name="Gansberger K."/>
            <person name="Moffat K."/>
            <person name="Hill J."/>
            <person name="Bera J."/>
            <person name="Fadrosh D."/>
            <person name="Jin S."/>
            <person name="Johri S."/>
            <person name="Kim M."/>
            <person name="Overton L."/>
            <person name="Reardon M."/>
            <person name="Tsitrin T."/>
            <person name="Vuong H."/>
            <person name="Weaver B."/>
            <person name="Ciecko A."/>
            <person name="Tallon L."/>
            <person name="Jackson J."/>
            <person name="Pai G."/>
            <person name="Aken S.V."/>
            <person name="Utterback T."/>
            <person name="Reidmuller S."/>
            <person name="Feldblyum T."/>
            <person name="Hsiao J."/>
            <person name="Zismann V."/>
            <person name="Iobst S."/>
            <person name="de Vazeille A.R."/>
            <person name="Buell C.R."/>
            <person name="Ying K."/>
            <person name="Li Y."/>
            <person name="Lu T."/>
            <person name="Huang Y."/>
            <person name="Zhao Q."/>
            <person name="Feng Q."/>
            <person name="Zhang L."/>
            <person name="Zhu J."/>
            <person name="Weng Q."/>
            <person name="Mu J."/>
            <person name="Lu Y."/>
            <person name="Fan D."/>
            <person name="Liu Y."/>
            <person name="Guan J."/>
            <person name="Zhang Y."/>
            <person name="Yu S."/>
            <person name="Liu X."/>
            <person name="Zhang Y."/>
            <person name="Hong G."/>
            <person name="Han B."/>
            <person name="Choisne N."/>
            <person name="Demange N."/>
            <person name="Orjeda G."/>
            <person name="Samain S."/>
            <person name="Cattolico L."/>
            <person name="Pelletier E."/>
            <person name="Couloux A."/>
            <person name="Segurens B."/>
            <person name="Wincker P."/>
            <person name="D'Hont A."/>
            <person name="Scarpelli C."/>
            <person name="Weissenbach J."/>
            <person name="Salanoubat M."/>
            <person name="Quetier F."/>
            <person name="Yu Y."/>
            <person name="Kim H.R."/>
            <person name="Rambo T."/>
            <person name="Currie J."/>
            <person name="Collura K."/>
            <person name="Luo M."/>
            <person name="Yang T."/>
            <person name="Ammiraju J.S.S."/>
            <person name="Engler F."/>
            <person name="Soderlund C."/>
            <person name="Wing R.A."/>
            <person name="Palmer L.E."/>
            <person name="de la Bastide M."/>
            <person name="Spiegel L."/>
            <person name="Nascimento L."/>
            <person name="Zutavern T."/>
            <person name="O'Shaughnessy A."/>
            <person name="Dike S."/>
            <person name="Dedhia N."/>
            <person name="Preston R."/>
            <person name="Balija V."/>
            <person name="McCombie W.R."/>
            <person name="Chow T."/>
            <person name="Chen H."/>
            <person name="Chung M."/>
            <person name="Chen C."/>
            <person name="Shaw J."/>
            <person name="Wu H."/>
            <person name="Hsiao K."/>
            <person name="Chao Y."/>
            <person name="Chu M."/>
            <person name="Cheng C."/>
            <person name="Hour A."/>
            <person name="Lee P."/>
            <person name="Lin S."/>
            <person name="Lin Y."/>
            <person name="Liou J."/>
            <person name="Liu S."/>
            <person name="Hsing Y."/>
            <person name="Raghuvanshi S."/>
            <person name="Mohanty A."/>
            <person name="Bharti A.K."/>
            <person name="Gaur A."/>
            <person name="Gupta V."/>
            <person name="Kumar D."/>
            <person name="Ravi V."/>
            <person name="Vij S."/>
            <person name="Kapur A."/>
            <person name="Khurana P."/>
            <person name="Khurana P."/>
            <person name="Khurana J.P."/>
            <person name="Tyagi A.K."/>
            <person name="Gaikwad K."/>
            <person name="Singh A."/>
            <person name="Dalal V."/>
            <person name="Srivastava S."/>
            <person name="Dixit A."/>
            <person name="Pal A.K."/>
            <person name="Ghazi I.A."/>
            <person name="Yadav M."/>
            <person name="Pandit A."/>
            <person name="Bhargava A."/>
            <person name="Sureshbabu K."/>
            <person name="Batra K."/>
            <person name="Sharma T.R."/>
            <person name="Mohapatra T."/>
            <person name="Singh N.K."/>
            <person name="Messing J."/>
            <person name="Nelson A.B."/>
            <person name="Fuks G."/>
            <person name="Kavchok S."/>
            <person name="Keizer G."/>
            <person name="Linton E."/>
            <person name="Llaca V."/>
            <person name="Song R."/>
            <person name="Tanyolac B."/>
            <person name="Young S."/>
            <person name="Ho-Il K."/>
            <person name="Hahn J.H."/>
            <person name="Sangsakoo G."/>
            <person name="Vanavichit A."/>
            <person name="de Mattos Luiz.A.T."/>
            <person name="Zimmer P.D."/>
            <person name="Malone G."/>
            <person name="Dellagostin O."/>
            <person name="de Oliveira A.C."/>
            <person name="Bevan M."/>
            <person name="Bancroft I."/>
            <person name="Minx P."/>
            <person name="Cordum H."/>
            <person name="Wilson R."/>
            <person name="Cheng Z."/>
            <person name="Jin W."/>
            <person name="Jiang J."/>
            <person name="Leong S.A."/>
            <person name="Iwama H."/>
            <person name="Gojobori T."/>
            <person name="Itoh T."/>
            <person name="Niimura Y."/>
            <person name="Fujii Y."/>
            <person name="Habara T."/>
            <person name="Sakai H."/>
            <person name="Sato Y."/>
            <person name="Wilson G."/>
            <person name="Kumar K."/>
            <person name="McCouch S."/>
            <person name="Juretic N."/>
            <person name="Hoen D."/>
            <person name="Wright S."/>
            <person name="Bruskiewich R."/>
            <person name="Bureau T."/>
            <person name="Miyao A."/>
            <person name="Hirochika H."/>
            <person name="Nishikawa T."/>
            <person name="Kadowaki K."/>
            <person name="Sugiura M."/>
            <person name="Burr B."/>
            <person name="Sasaki T."/>
        </authorList>
    </citation>
    <scope>NUCLEOTIDE SEQUENCE [LARGE SCALE GENOMIC DNA]</scope>
    <source>
        <strain evidence="3">cv. Nipponbare</strain>
    </source>
</reference>
<sequence>MMETSPTLDRLESFVPSLPLPSSGVASLPLLSPLPPVSPAWHKRRCFPSPSLPSPSRLAGIAQRRRDTAKTAATTVPPPLPVGLQQPSLPPGLFVFVGDRSLSTLKIWRRPPNGRVDNDVGGFPWADLVPAASCGRSNGDVDVVDSASPTAPAASHGRIRWRRRCWWLHDNVFIFLPVLFHNRWIV</sequence>
<accession>Q7XIC4</accession>
<dbReference type="Proteomes" id="UP000000763">
    <property type="component" value="Chromosome 7"/>
</dbReference>